<feature type="transmembrane region" description="Helical" evidence="5">
    <location>
        <begin position="652"/>
        <end position="676"/>
    </location>
</feature>
<dbReference type="InterPro" id="IPR036513">
    <property type="entry name" value="STAS_dom_sf"/>
</dbReference>
<evidence type="ECO:0000256" key="5">
    <source>
        <dbReference type="SAM" id="Phobius"/>
    </source>
</evidence>
<evidence type="ECO:0000313" key="7">
    <source>
        <dbReference type="EMBL" id="VFU53486.1"/>
    </source>
</evidence>
<feature type="transmembrane region" description="Helical" evidence="5">
    <location>
        <begin position="469"/>
        <end position="486"/>
    </location>
</feature>
<dbReference type="Gene3D" id="3.30.750.24">
    <property type="entry name" value="STAS domain"/>
    <property type="match status" value="1"/>
</dbReference>
<dbReference type="AlphaFoldDB" id="A0A6N2MHL8"/>
<feature type="transmembrane region" description="Helical" evidence="5">
    <location>
        <begin position="682"/>
        <end position="705"/>
    </location>
</feature>
<evidence type="ECO:0000256" key="3">
    <source>
        <dbReference type="ARBA" id="ARBA00022989"/>
    </source>
</evidence>
<reference evidence="7" key="1">
    <citation type="submission" date="2019-03" db="EMBL/GenBank/DDBJ databases">
        <authorList>
            <person name="Mank J."/>
            <person name="Almeida P."/>
        </authorList>
    </citation>
    <scope>NUCLEOTIDE SEQUENCE</scope>
    <source>
        <strain evidence="7">78183</strain>
    </source>
</reference>
<dbReference type="InterPro" id="IPR001902">
    <property type="entry name" value="SLC26A/SulP_fam"/>
</dbReference>
<sequence>MAESMELYLEVKGKEENRRIKLSSNPSLNNVNRDEPGPKHVLVHYATDVCDESHARRFAFFLARVKEIVNTGKSLSRTRRYKKNALNLDRIWGCVVILGYTDRGFLVRVVIITIRFGARNVGKRLVRDWVNLIAPTSSGFHYRVHERGGGFPRGNGGGARAFFVFLLRSFGEAILNIHDVLLSSFRYFKHSPHILCASYDQHFLLSDNDHLVNCPALQRTLKKEKMDIQGRTASYRHPQDAPYVHKVGLPPKQNLFSEFKATLKETFFADDPLRSFKDQPGSKKFILGLQTIFPILEWGRNYSFAKFRGDLIAGLTIASLCIPQDIGYAKLANLDPQYGLYSSFVPPLIYACMGSSRDIAIGPVAVVSLLLGTLLQDEIDPVANAEEYRRLAFTATFFAGITQVTLGFFRLGFLIDFLSHAAIVGFMSGAAITIALQQLKGFLGIKKFTKKTDIVSVMHSVFDSAHHGWNWQTIVIGVSFLSFLLAAKHIGKKNKKFFWVPAIGPLISVIVSTFFVFITRADKEGVQIVRHIDQGINPSSVHQIYFKGDYLLKGVRIGIVAGMVALTEAIAIGRTFAAMKDYQLDGNKEMVALGTMNVVGSMTSCYVATGSFSRSAVNYMAGCRTAVSNIIMAIVVFLTLKFLTPLFKYTPNAILAAIIISAVINLVDYDAAYLIWKIDKFDFVACMGAFFGVVFVNVEIGLLIASRYPLPRFSYKLPGPGQQFLEIYQGQLYTETFYNILKQLRILRWLIDEDDLVNESGQTKIQFLIVEMSPVTDIDTSGIHALEELYRSLQKREIQLILANPGPVVIDKLHASSFAQMIGEDKIFLTVADAVASCCPKSLGEV</sequence>
<evidence type="ECO:0000256" key="4">
    <source>
        <dbReference type="ARBA" id="ARBA00023136"/>
    </source>
</evidence>
<dbReference type="Pfam" id="PF01740">
    <property type="entry name" value="STAS"/>
    <property type="match status" value="1"/>
</dbReference>
<feature type="transmembrane region" description="Helical" evidence="5">
    <location>
        <begin position="619"/>
        <end position="640"/>
    </location>
</feature>
<evidence type="ECO:0000256" key="2">
    <source>
        <dbReference type="ARBA" id="ARBA00022692"/>
    </source>
</evidence>
<dbReference type="SUPFAM" id="SSF52091">
    <property type="entry name" value="SpoIIaa-like"/>
    <property type="match status" value="1"/>
</dbReference>
<dbReference type="PROSITE" id="PS01130">
    <property type="entry name" value="SLC26A"/>
    <property type="match status" value="1"/>
</dbReference>
<gene>
    <name evidence="7" type="ORF">SVIM_LOCUS371463</name>
</gene>
<dbReference type="NCBIfam" id="TIGR00815">
    <property type="entry name" value="sulP"/>
    <property type="match status" value="1"/>
</dbReference>
<accession>A0A6N2MHL8</accession>
<organism evidence="7">
    <name type="scientific">Salix viminalis</name>
    <name type="common">Common osier</name>
    <name type="synonym">Basket willow</name>
    <dbReference type="NCBI Taxonomy" id="40686"/>
    <lineage>
        <taxon>Eukaryota</taxon>
        <taxon>Viridiplantae</taxon>
        <taxon>Streptophyta</taxon>
        <taxon>Embryophyta</taxon>
        <taxon>Tracheophyta</taxon>
        <taxon>Spermatophyta</taxon>
        <taxon>Magnoliopsida</taxon>
        <taxon>eudicotyledons</taxon>
        <taxon>Gunneridae</taxon>
        <taxon>Pentapetalae</taxon>
        <taxon>rosids</taxon>
        <taxon>fabids</taxon>
        <taxon>Malpighiales</taxon>
        <taxon>Salicaceae</taxon>
        <taxon>Saliceae</taxon>
        <taxon>Salix</taxon>
    </lineage>
</organism>
<evidence type="ECO:0000256" key="1">
    <source>
        <dbReference type="ARBA" id="ARBA00004141"/>
    </source>
</evidence>
<dbReference type="GO" id="GO:0016020">
    <property type="term" value="C:membrane"/>
    <property type="evidence" value="ECO:0007669"/>
    <property type="project" value="UniProtKB-SubCell"/>
</dbReference>
<feature type="domain" description="STAS" evidence="6">
    <location>
        <begin position="753"/>
        <end position="838"/>
    </location>
</feature>
<feature type="transmembrane region" description="Helical" evidence="5">
    <location>
        <begin position="557"/>
        <end position="579"/>
    </location>
</feature>
<feature type="transmembrane region" description="Helical" evidence="5">
    <location>
        <begin position="421"/>
        <end position="439"/>
    </location>
</feature>
<dbReference type="PANTHER" id="PTHR11814">
    <property type="entry name" value="SULFATE TRANSPORTER"/>
    <property type="match status" value="1"/>
</dbReference>
<dbReference type="EMBL" id="CAADRP010001818">
    <property type="protein sequence ID" value="VFU53486.1"/>
    <property type="molecule type" value="Genomic_DNA"/>
</dbReference>
<keyword evidence="3 5" id="KW-1133">Transmembrane helix</keyword>
<keyword evidence="2 5" id="KW-0812">Transmembrane</keyword>
<dbReference type="PROSITE" id="PS50801">
    <property type="entry name" value="STAS"/>
    <property type="match status" value="1"/>
</dbReference>
<dbReference type="CDD" id="cd07042">
    <property type="entry name" value="STAS_SulP_like_sulfate_transporter"/>
    <property type="match status" value="1"/>
</dbReference>
<dbReference type="InterPro" id="IPR002645">
    <property type="entry name" value="STAS_dom"/>
</dbReference>
<proteinExistence type="predicted"/>
<feature type="transmembrane region" description="Helical" evidence="5">
    <location>
        <begin position="498"/>
        <end position="518"/>
    </location>
</feature>
<protein>
    <recommendedName>
        <fullName evidence="6">STAS domain-containing protein</fullName>
    </recommendedName>
</protein>
<dbReference type="InterPro" id="IPR018045">
    <property type="entry name" value="S04_transporter_CS"/>
</dbReference>
<keyword evidence="4 5" id="KW-0472">Membrane</keyword>
<dbReference type="InterPro" id="IPR011547">
    <property type="entry name" value="SLC26A/SulP_dom"/>
</dbReference>
<dbReference type="Pfam" id="PF00916">
    <property type="entry name" value="Sulfate_transp"/>
    <property type="match status" value="1"/>
</dbReference>
<comment type="subcellular location">
    <subcellularLocation>
        <location evidence="1">Membrane</location>
        <topology evidence="1">Multi-pass membrane protein</topology>
    </subcellularLocation>
</comment>
<feature type="transmembrane region" description="Helical" evidence="5">
    <location>
        <begin position="591"/>
        <end position="613"/>
    </location>
</feature>
<dbReference type="GO" id="GO:0008271">
    <property type="term" value="F:secondary active sulfate transmembrane transporter activity"/>
    <property type="evidence" value="ECO:0007669"/>
    <property type="project" value="InterPro"/>
</dbReference>
<evidence type="ECO:0000259" key="6">
    <source>
        <dbReference type="PROSITE" id="PS50801"/>
    </source>
</evidence>
<name>A0A6N2MHL8_SALVM</name>